<accession>A0AA88KJX3</accession>
<keyword evidence="2" id="KW-1185">Reference proteome</keyword>
<gene>
    <name evidence="1" type="ORF">C9374_005525</name>
</gene>
<reference evidence="1 2" key="1">
    <citation type="journal article" date="2018" name="BMC Genomics">
        <title>The genome of Naegleria lovaniensis, the basis for a comparative approach to unravel pathogenicity factors of the human pathogenic amoeba N. fowleri.</title>
        <authorList>
            <person name="Liechti N."/>
            <person name="Schurch N."/>
            <person name="Bruggmann R."/>
            <person name="Wittwer M."/>
        </authorList>
    </citation>
    <scope>NUCLEOTIDE SEQUENCE [LARGE SCALE GENOMIC DNA]</scope>
    <source>
        <strain evidence="1 2">ATCC 30569</strain>
    </source>
</reference>
<dbReference type="Proteomes" id="UP000816034">
    <property type="component" value="Unassembled WGS sequence"/>
</dbReference>
<dbReference type="EMBL" id="PYSW02000024">
    <property type="protein sequence ID" value="KAG2382323.1"/>
    <property type="molecule type" value="Genomic_DNA"/>
</dbReference>
<dbReference type="RefSeq" id="XP_044548002.1">
    <property type="nucleotide sequence ID" value="XM_044695285.1"/>
</dbReference>
<dbReference type="AlphaFoldDB" id="A0AA88KJX3"/>
<dbReference type="GeneID" id="68097980"/>
<evidence type="ECO:0000313" key="1">
    <source>
        <dbReference type="EMBL" id="KAG2382323.1"/>
    </source>
</evidence>
<protein>
    <submittedName>
        <fullName evidence="1">Uncharacterized protein</fullName>
    </submittedName>
</protein>
<evidence type="ECO:0000313" key="2">
    <source>
        <dbReference type="Proteomes" id="UP000816034"/>
    </source>
</evidence>
<sequence>MYFNCVACKFQHTQQQISSKSALTLTHIVTHIHATMCEFVSLNHVSRFSNECMFWDKFLPNVAQYKAQLKNKYQLKENPYLNELLGKCSHEDQDVLNEVKKYITPELAYAFLGEKEFFSKFWIQSSDKIRQLVQKFVLRYISNNHIPNLTSLQYAEQFGLAKELINFCQLHGLACMKFPQLITCSESDLDFDKLKRVIAFFDIDNQFITQFHSLCFSLIYGRECSLNGSLKMWIRRCEMSHLEEMSLVRIYEEFGNDNPFFIPSQIVNDKKELVAKWVPVTLNKELRTKNLVKLSAGWRGN</sequence>
<proteinExistence type="predicted"/>
<organism evidence="1 2">
    <name type="scientific">Naegleria lovaniensis</name>
    <name type="common">Amoeba</name>
    <dbReference type="NCBI Taxonomy" id="51637"/>
    <lineage>
        <taxon>Eukaryota</taxon>
        <taxon>Discoba</taxon>
        <taxon>Heterolobosea</taxon>
        <taxon>Tetramitia</taxon>
        <taxon>Eutetramitia</taxon>
        <taxon>Vahlkampfiidae</taxon>
        <taxon>Naegleria</taxon>
    </lineage>
</organism>
<comment type="caution">
    <text evidence="1">The sequence shown here is derived from an EMBL/GenBank/DDBJ whole genome shotgun (WGS) entry which is preliminary data.</text>
</comment>
<name>A0AA88KJX3_NAELO</name>